<evidence type="ECO:0000313" key="2">
    <source>
        <dbReference type="EMBL" id="SCX96074.1"/>
    </source>
</evidence>
<name>A0A1G5C1A5_9FIRM</name>
<dbReference type="SUPFAM" id="SSF55008">
    <property type="entry name" value="HMA, heavy metal-associated domain"/>
    <property type="match status" value="1"/>
</dbReference>
<dbReference type="AlphaFoldDB" id="A0A1G5C1A5"/>
<accession>A0A1G5C1A5</accession>
<dbReference type="EMBL" id="FMUS01000002">
    <property type="protein sequence ID" value="SCX96074.1"/>
    <property type="molecule type" value="Genomic_DNA"/>
</dbReference>
<dbReference type="RefSeq" id="WP_091539768.1">
    <property type="nucleotide sequence ID" value="NZ_FMUS01000002.1"/>
</dbReference>
<dbReference type="Pfam" id="PF00403">
    <property type="entry name" value="HMA"/>
    <property type="match status" value="1"/>
</dbReference>
<dbReference type="InterPro" id="IPR036163">
    <property type="entry name" value="HMA_dom_sf"/>
</dbReference>
<gene>
    <name evidence="2" type="ORF">SAMN03080606_00585</name>
</gene>
<evidence type="ECO:0000313" key="3">
    <source>
        <dbReference type="Proteomes" id="UP000198636"/>
    </source>
</evidence>
<feature type="domain" description="HMA" evidence="1">
    <location>
        <begin position="1"/>
        <end position="67"/>
    </location>
</feature>
<dbReference type="OrthoDB" id="9813965at2"/>
<keyword evidence="3" id="KW-1185">Reference proteome</keyword>
<sequence>MKKKILIEGMTCEYCASQVIKSLLEVLGVNSVDVNMAEKSALVELNHEVSDQKLIIAVAEAKCKVVEIKNII</sequence>
<dbReference type="STRING" id="1120976.SAMN03080606_00585"/>
<dbReference type="PROSITE" id="PS50846">
    <property type="entry name" value="HMA_2"/>
    <property type="match status" value="1"/>
</dbReference>
<proteinExistence type="predicted"/>
<evidence type="ECO:0000259" key="1">
    <source>
        <dbReference type="PROSITE" id="PS50846"/>
    </source>
</evidence>
<dbReference type="CDD" id="cd00371">
    <property type="entry name" value="HMA"/>
    <property type="match status" value="1"/>
</dbReference>
<dbReference type="InterPro" id="IPR006121">
    <property type="entry name" value="HMA_dom"/>
</dbReference>
<reference evidence="2" key="1">
    <citation type="submission" date="2016-10" db="EMBL/GenBank/DDBJ databases">
        <authorList>
            <person name="de Groot N.N."/>
        </authorList>
    </citation>
    <scope>NUCLEOTIDE SEQUENCE [LARGE SCALE GENOMIC DNA]</scope>
    <source>
        <strain evidence="2">DSM 18978</strain>
    </source>
</reference>
<dbReference type="GO" id="GO:0046872">
    <property type="term" value="F:metal ion binding"/>
    <property type="evidence" value="ECO:0007669"/>
    <property type="project" value="InterPro"/>
</dbReference>
<dbReference type="Proteomes" id="UP000198636">
    <property type="component" value="Unassembled WGS sequence"/>
</dbReference>
<dbReference type="Gene3D" id="3.30.70.100">
    <property type="match status" value="1"/>
</dbReference>
<organism evidence="2 3">
    <name type="scientific">Alkaliphilus peptidifermentans DSM 18978</name>
    <dbReference type="NCBI Taxonomy" id="1120976"/>
    <lineage>
        <taxon>Bacteria</taxon>
        <taxon>Bacillati</taxon>
        <taxon>Bacillota</taxon>
        <taxon>Clostridia</taxon>
        <taxon>Peptostreptococcales</taxon>
        <taxon>Natronincolaceae</taxon>
        <taxon>Alkaliphilus</taxon>
    </lineage>
</organism>
<protein>
    <submittedName>
        <fullName evidence="2">Copper chaperone CopZ</fullName>
    </submittedName>
</protein>